<keyword evidence="2" id="KW-1003">Cell membrane</keyword>
<name>A0A417Z5D9_9MICO</name>
<evidence type="ECO:0000313" key="12">
    <source>
        <dbReference type="EMBL" id="RHW45936.1"/>
    </source>
</evidence>
<evidence type="ECO:0000259" key="11">
    <source>
        <dbReference type="PROSITE" id="PS50901"/>
    </source>
</evidence>
<evidence type="ECO:0000256" key="4">
    <source>
        <dbReference type="ARBA" id="ARBA00022737"/>
    </source>
</evidence>
<feature type="binding site" evidence="9">
    <location>
        <begin position="1146"/>
        <end position="1153"/>
    </location>
    <ligand>
        <name>ATP</name>
        <dbReference type="ChEBI" id="CHEBI:30616"/>
    </ligand>
</feature>
<dbReference type="SMART" id="SM00382">
    <property type="entry name" value="AAA"/>
    <property type="match status" value="3"/>
</dbReference>
<dbReference type="Pfam" id="PF01580">
    <property type="entry name" value="FtsK_SpoIIIE"/>
    <property type="match status" value="2"/>
</dbReference>
<feature type="transmembrane region" description="Helical" evidence="10">
    <location>
        <begin position="64"/>
        <end position="83"/>
    </location>
</feature>
<keyword evidence="8 10" id="KW-0472">Membrane</keyword>
<dbReference type="NCBIfam" id="TIGR03925">
    <property type="entry name" value="T7SS_EccC_b"/>
    <property type="match status" value="1"/>
</dbReference>
<gene>
    <name evidence="12" type="primary">eccCa</name>
    <name evidence="12" type="ORF">D1832_08025</name>
</gene>
<proteinExistence type="predicted"/>
<organism evidence="12 13">
    <name type="scientific">Dermacoccus abyssi</name>
    <dbReference type="NCBI Taxonomy" id="322596"/>
    <lineage>
        <taxon>Bacteria</taxon>
        <taxon>Bacillati</taxon>
        <taxon>Actinomycetota</taxon>
        <taxon>Actinomycetes</taxon>
        <taxon>Micrococcales</taxon>
        <taxon>Dermacoccaceae</taxon>
        <taxon>Dermacoccus</taxon>
    </lineage>
</organism>
<dbReference type="Proteomes" id="UP000285376">
    <property type="component" value="Unassembled WGS sequence"/>
</dbReference>
<dbReference type="InterPro" id="IPR027417">
    <property type="entry name" value="P-loop_NTPase"/>
</dbReference>
<dbReference type="GO" id="GO:0003677">
    <property type="term" value="F:DNA binding"/>
    <property type="evidence" value="ECO:0007669"/>
    <property type="project" value="InterPro"/>
</dbReference>
<feature type="domain" description="FtsK" evidence="11">
    <location>
        <begin position="842"/>
        <end position="1034"/>
    </location>
</feature>
<accession>A0A417Z5D9</accession>
<dbReference type="InterPro" id="IPR023836">
    <property type="entry name" value="EccCa-like_Actinobacteria"/>
</dbReference>
<feature type="binding site" evidence="9">
    <location>
        <begin position="498"/>
        <end position="505"/>
    </location>
    <ligand>
        <name>ATP</name>
        <dbReference type="ChEBI" id="CHEBI:30616"/>
    </ligand>
</feature>
<dbReference type="InterPro" id="IPR050206">
    <property type="entry name" value="FtsK/SpoIIIE/SftA"/>
</dbReference>
<evidence type="ECO:0000313" key="13">
    <source>
        <dbReference type="Proteomes" id="UP000285376"/>
    </source>
</evidence>
<evidence type="ECO:0000256" key="1">
    <source>
        <dbReference type="ARBA" id="ARBA00004651"/>
    </source>
</evidence>
<dbReference type="InterPro" id="IPR003593">
    <property type="entry name" value="AAA+_ATPase"/>
</dbReference>
<evidence type="ECO:0000256" key="5">
    <source>
        <dbReference type="ARBA" id="ARBA00022741"/>
    </source>
</evidence>
<feature type="domain" description="FtsK" evidence="11">
    <location>
        <begin position="475"/>
        <end position="679"/>
    </location>
</feature>
<comment type="caution">
    <text evidence="12">The sequence shown here is derived from an EMBL/GenBank/DDBJ whole genome shotgun (WGS) entry which is preliminary data.</text>
</comment>
<keyword evidence="3 10" id="KW-0812">Transmembrane</keyword>
<dbReference type="NCBIfam" id="TIGR03924">
    <property type="entry name" value="T7SS_EccC_a"/>
    <property type="match status" value="1"/>
</dbReference>
<keyword evidence="4" id="KW-0677">Repeat</keyword>
<keyword evidence="5 9" id="KW-0547">Nucleotide-binding</keyword>
<dbReference type="PROSITE" id="PS50901">
    <property type="entry name" value="FTSK"/>
    <property type="match status" value="3"/>
</dbReference>
<feature type="domain" description="FtsK" evidence="11">
    <location>
        <begin position="1115"/>
        <end position="1309"/>
    </location>
</feature>
<dbReference type="PANTHER" id="PTHR22683:SF1">
    <property type="entry name" value="TYPE VII SECRETION SYSTEM PROTEIN ESSC"/>
    <property type="match status" value="1"/>
</dbReference>
<dbReference type="InterPro" id="IPR023837">
    <property type="entry name" value="EccCb-like_Actinobacteria"/>
</dbReference>
<dbReference type="GO" id="GO:0005524">
    <property type="term" value="F:ATP binding"/>
    <property type="evidence" value="ECO:0007669"/>
    <property type="project" value="UniProtKB-UniRule"/>
</dbReference>
<comment type="subcellular location">
    <subcellularLocation>
        <location evidence="1">Cell membrane</location>
        <topology evidence="1">Multi-pass membrane protein</topology>
    </subcellularLocation>
</comment>
<keyword evidence="6 9" id="KW-0067">ATP-binding</keyword>
<dbReference type="EMBL" id="QWLM01000007">
    <property type="protein sequence ID" value="RHW45936.1"/>
    <property type="molecule type" value="Genomic_DNA"/>
</dbReference>
<evidence type="ECO:0000256" key="3">
    <source>
        <dbReference type="ARBA" id="ARBA00022692"/>
    </source>
</evidence>
<evidence type="ECO:0000256" key="7">
    <source>
        <dbReference type="ARBA" id="ARBA00022989"/>
    </source>
</evidence>
<dbReference type="InterPro" id="IPR002543">
    <property type="entry name" value="FtsK_dom"/>
</dbReference>
<reference evidence="12 13" key="1">
    <citation type="submission" date="2018-08" db="EMBL/GenBank/DDBJ databases">
        <title>Whole genome sequence analysis of Dermacoccus abyssi bacteria isolated from Deep Mariana trench Micromonospora spp reveals genes involved in the environmental adaptation and production of secondary metabolites.</title>
        <authorList>
            <person name="Abdel-Mageed W.M."/>
            <person name="Lehri B."/>
            <person name="Nouioui I."/>
            <person name="Goodfellow I."/>
            <person name="Jaspars M."/>
            <person name="Karlyshev A."/>
        </authorList>
    </citation>
    <scope>NUCLEOTIDE SEQUENCE [LARGE SCALE GENOMIC DNA]</scope>
    <source>
        <strain evidence="12 13">MT1.1</strain>
    </source>
</reference>
<feature type="binding site" evidence="9">
    <location>
        <begin position="861"/>
        <end position="868"/>
    </location>
    <ligand>
        <name>ATP</name>
        <dbReference type="ChEBI" id="CHEBI:30616"/>
    </ligand>
</feature>
<dbReference type="Gene3D" id="3.40.50.300">
    <property type="entry name" value="P-loop containing nucleotide triphosphate hydrolases"/>
    <property type="match status" value="4"/>
</dbReference>
<dbReference type="GO" id="GO:0005886">
    <property type="term" value="C:plasma membrane"/>
    <property type="evidence" value="ECO:0007669"/>
    <property type="project" value="UniProtKB-SubCell"/>
</dbReference>
<evidence type="ECO:0000256" key="2">
    <source>
        <dbReference type="ARBA" id="ARBA00022475"/>
    </source>
</evidence>
<dbReference type="RefSeq" id="WP_118913399.1">
    <property type="nucleotide sequence ID" value="NZ_CBCRVH010000005.1"/>
</dbReference>
<evidence type="ECO:0000256" key="8">
    <source>
        <dbReference type="ARBA" id="ARBA00023136"/>
    </source>
</evidence>
<dbReference type="PANTHER" id="PTHR22683">
    <property type="entry name" value="SPORULATION PROTEIN RELATED"/>
    <property type="match status" value="1"/>
</dbReference>
<protein>
    <submittedName>
        <fullName evidence="12">Type VII secretion protein EccCa</fullName>
    </submittedName>
</protein>
<sequence length="1351" mass="148181">MTYDVVHRPARSTQPLALGEKHELERAPVIDQEGSKTNLLTLVPLLGAATSMTVMMLFRGSPFAAVGALMMIVTVLASVVLLFTQRGKARREREHKRDAYLEYLDDNRRHYREDDERLKREARVNAPAFDALPTLISDPARLWERRRTHSDFLTLRLGTGERRVRTIEMRKQESGIERPDFFLDSEARSVAQRYETCPGLPCEFDFDSRGEITVLGPPELAQSVVRELICRTAAAHSPEDVHLAVVVPPSKRDAWEWVWLLPHVADQERPTALGPTRRVYSSTETLAADLRRDLNKRSRRVAEARKNTRDVSIGMLLPRLLVIDLTGAGPATALASPDSSLSAAQLGVTCVRLIDERTHEPDEVAARFTVSESVDGDASGFQVTYEKVGHADTTRGKQDLRAEWVDVAQAEAVARMLAPLRLSPDSLEHNDVADAARYTEMLSLTEFTADEIRENWQPRSDQDFLRIPLGPDSEGKPVLLDLKESAQLGMGPHGLCVGATGSGKSELLRTIVIALLTTHAPDRLNMVLVDFKGGATFAPFEGAPHVNGIITNLAEDPSLIDRVHDSLAGEIRRRQEVLKAAGNIANITDYELHRREAQERGETWTPLPHLLVIIDEFGELLTAQPDFIDLFLSIGRIGRSIGVHLMLSSQRIESGKLRGLETYLSYRLGLRTLSEAESRTVLDTPDAFNLPAIPGYGYLKVDTSVYERFKAGFVSGPFTAAQTTADAGTPTPREAPVLRAPFYVEEQRSVVQALDAEENHDEPEEATASERTTGTTVLSHLVDVLREFPRATQEIWLPPLRNRMALDDVTGALQMTSVGAVAPIGGGLSIPVGMLDDPSRQWQDVWFVDLKRAGGNMAVMGGPQTGKTTALRTLTLAAALTHSPSELAFYGIDLKGSALLSLEQLPHVGGIGVRTVRENVRRTVEEVHAMLVHRESVFQQYGIDSVESMRAMHRDGRLAELPSADIVLLIDGYGQLADEFEEIEPLVHELLARGSGYGVHVIATATRSNEIRISQQSFFGNRIEFRLTEPAESAFGKKRGESLPANRPGRALQNDELIGHFALPRFDGMSDTEGMSEAFTAIADQLAQQHADSPVAPVRVLPPQLAFEKMQPAPRDGVLALGLREHDFATQYVNLFGRDRHLLVMGDSQSGKTNLLRSICRQLVAEASPDDLVIALFDPRQELDGAVPEDFLGGHAKSPMLARNLAAAIGKELTTRVPSDPTASGPVQTPTPRIVLVIDDYDVLTAGGSSPLAELAPYASMAREVGLHVIMTRKVAGAARGMYEGFTAAVRESGAATLLMDGDRTEGALVGGIRPRHFPPGRGMYIQGGRAPHVIQVAYDAELDTSEEDFE</sequence>
<evidence type="ECO:0000256" key="9">
    <source>
        <dbReference type="PROSITE-ProRule" id="PRU00289"/>
    </source>
</evidence>
<evidence type="ECO:0000256" key="10">
    <source>
        <dbReference type="SAM" id="Phobius"/>
    </source>
</evidence>
<evidence type="ECO:0000256" key="6">
    <source>
        <dbReference type="ARBA" id="ARBA00022840"/>
    </source>
</evidence>
<dbReference type="SUPFAM" id="SSF52540">
    <property type="entry name" value="P-loop containing nucleoside triphosphate hydrolases"/>
    <property type="match status" value="3"/>
</dbReference>
<keyword evidence="7 10" id="KW-1133">Transmembrane helix</keyword>